<dbReference type="InterPro" id="IPR027417">
    <property type="entry name" value="P-loop_NTPase"/>
</dbReference>
<reference evidence="3" key="1">
    <citation type="journal article" date="2015" name="Nature">
        <title>Complex archaea that bridge the gap between prokaryotes and eukaryotes.</title>
        <authorList>
            <person name="Spang A."/>
            <person name="Saw J.H."/>
            <person name="Jorgensen S.L."/>
            <person name="Zaremba-Niedzwiedzka K."/>
            <person name="Martijn J."/>
            <person name="Lind A.E."/>
            <person name="van Eijk R."/>
            <person name="Schleper C."/>
            <person name="Guy L."/>
            <person name="Ettema T.J."/>
        </authorList>
    </citation>
    <scope>NUCLEOTIDE SEQUENCE</scope>
</reference>
<dbReference type="InterPro" id="IPR015927">
    <property type="entry name" value="Peptidase_S24_S26A/B/C"/>
</dbReference>
<dbReference type="InterPro" id="IPR036286">
    <property type="entry name" value="LexA/Signal_pep-like_sf"/>
</dbReference>
<feature type="domain" description="Schlafen group 3-like DNA/RNA helicase" evidence="2">
    <location>
        <begin position="184"/>
        <end position="551"/>
    </location>
</feature>
<evidence type="ECO:0000313" key="3">
    <source>
        <dbReference type="EMBL" id="KKO12360.1"/>
    </source>
</evidence>
<name>A0A0F9W7M1_9ZZZZ</name>
<dbReference type="InterPro" id="IPR018647">
    <property type="entry name" value="SLFN_3-like_DNA/RNA_helicase"/>
</dbReference>
<dbReference type="Pfam" id="PF09848">
    <property type="entry name" value="SLFN-g3_helicase"/>
    <property type="match status" value="1"/>
</dbReference>
<proteinExistence type="predicted"/>
<dbReference type="CDD" id="cd10439">
    <property type="entry name" value="GIY-YIG_COG3410"/>
    <property type="match status" value="1"/>
</dbReference>
<protein>
    <recommendedName>
        <fullName evidence="4">GIY-YIG domain-containing protein</fullName>
    </recommendedName>
</protein>
<dbReference type="SUPFAM" id="SSF52540">
    <property type="entry name" value="P-loop containing nucleoside triphosphate hydrolases"/>
    <property type="match status" value="1"/>
</dbReference>
<organism evidence="3">
    <name type="scientific">marine sediment metagenome</name>
    <dbReference type="NCBI Taxonomy" id="412755"/>
    <lineage>
        <taxon>unclassified sequences</taxon>
        <taxon>metagenomes</taxon>
        <taxon>ecological metagenomes</taxon>
    </lineage>
</organism>
<dbReference type="EMBL" id="LAZR01000001">
    <property type="protein sequence ID" value="KKO12360.1"/>
    <property type="molecule type" value="Genomic_DNA"/>
</dbReference>
<sequence>MSRPPVIEVSRYAFSDKQLSDIRANSFAQNYWPLVYVLSDDNKRLAYVGETADAVARMTTHLKHDAKRHLSVVHLITSLKFNKSATLDIESNLIKYMSADGRFKLLNGNLGLADHNYYQKDILYADIFQQLWDQLRAKGVTQHSLDHLDNSDLFKYSPYKALSADQRQGLLGIMHSLVSDTTRTLVVQGGAGTGKSVLAIFLFKLLQSDNDDFNFQEFSSEEAEIKELLFRLREKYGRKPRMALVVPMSSFRKTLQKAFSNIAGLKSNMVIGPAELAKQDYDIVLVDEAHRLRQRINLGAYYGAFDKTSIALGFDPKRCSEVDWVRKQSSRAVFFYDTDQTIKPSDAAADVFTALKASPDTEVQELVSQFRVLGGNPYVKFVDELLNARLAESAKHTSRSYEFKLFDSFREFQKKIQEKESDVGLSRMIAGYSWPWVSNKERDKFDIEIENIKLRWNSTSSDWINAEGSATEVGCIHTTQGYDLNYAGIIFGREIGYDKTKGEIIIRPELYFDRNGKQSITDPEQLKRYILNIYKTIMLRGIRGTFVYACDPDFREYLAKHIPRDIAPPDNVVELPPVKVQPYVNAVPLYCLLPAAGSFSEQQQAEIDDWIVLPDGERADKSLFACKVQGESMNRIIPNGAVCLFRTDQGGSRNGKIVLVEHSDIIDDDSGSHYTVKEYESIKSEDGDGWAHQRILLKPRTSDPAFETLVLTEDDTSRYRVVGEFLRVLD</sequence>
<evidence type="ECO:0000259" key="1">
    <source>
        <dbReference type="Pfam" id="PF00717"/>
    </source>
</evidence>
<accession>A0A0F9W7M1</accession>
<dbReference type="Gene3D" id="3.40.50.300">
    <property type="entry name" value="P-loop containing nucleotide triphosphate hydrolases"/>
    <property type="match status" value="1"/>
</dbReference>
<comment type="caution">
    <text evidence="3">The sequence shown here is derived from an EMBL/GenBank/DDBJ whole genome shotgun (WGS) entry which is preliminary data.</text>
</comment>
<dbReference type="Gene3D" id="2.10.109.10">
    <property type="entry name" value="Umud Fragment, subunit A"/>
    <property type="match status" value="1"/>
</dbReference>
<dbReference type="Pfam" id="PF00717">
    <property type="entry name" value="Peptidase_S24"/>
    <property type="match status" value="1"/>
</dbReference>
<dbReference type="AlphaFoldDB" id="A0A0F9W7M1"/>
<dbReference type="InterPro" id="IPR039418">
    <property type="entry name" value="LexA-like"/>
</dbReference>
<dbReference type="CDD" id="cd06529">
    <property type="entry name" value="S24_LexA-like"/>
    <property type="match status" value="1"/>
</dbReference>
<gene>
    <name evidence="3" type="ORF">LCGC14_0003700</name>
</gene>
<feature type="domain" description="Peptidase S24/S26A/S26B/S26C" evidence="1">
    <location>
        <begin position="594"/>
        <end position="678"/>
    </location>
</feature>
<dbReference type="SUPFAM" id="SSF51306">
    <property type="entry name" value="LexA/Signal peptidase"/>
    <property type="match status" value="1"/>
</dbReference>
<evidence type="ECO:0000259" key="2">
    <source>
        <dbReference type="Pfam" id="PF09848"/>
    </source>
</evidence>
<evidence type="ECO:0008006" key="4">
    <source>
        <dbReference type="Google" id="ProtNLM"/>
    </source>
</evidence>